<dbReference type="SUPFAM" id="SSF81383">
    <property type="entry name" value="F-box domain"/>
    <property type="match status" value="1"/>
</dbReference>
<dbReference type="PANTHER" id="PTHR31672:SF13">
    <property type="entry name" value="F-BOX PROTEIN CPR30-LIKE"/>
    <property type="match status" value="1"/>
</dbReference>
<dbReference type="Pfam" id="PF07734">
    <property type="entry name" value="FBA_1"/>
    <property type="match status" value="1"/>
</dbReference>
<dbReference type="EMBL" id="KI630443">
    <property type="protein sequence ID" value="EYU39548.1"/>
    <property type="molecule type" value="Genomic_DNA"/>
</dbReference>
<dbReference type="Gene3D" id="1.20.1280.50">
    <property type="match status" value="1"/>
</dbReference>
<dbReference type="eggNOG" id="ENOG502QUVH">
    <property type="taxonomic scope" value="Eukaryota"/>
</dbReference>
<dbReference type="NCBIfam" id="TIGR01640">
    <property type="entry name" value="F_box_assoc_1"/>
    <property type="match status" value="1"/>
</dbReference>
<proteinExistence type="predicted"/>
<evidence type="ECO:0000313" key="2">
    <source>
        <dbReference type="EMBL" id="EYU39548.1"/>
    </source>
</evidence>
<gene>
    <name evidence="2" type="ORF">MIMGU_mgv1a020180mg</name>
</gene>
<dbReference type="AlphaFoldDB" id="A0A022RIH5"/>
<name>A0A022RIH5_ERYGU</name>
<feature type="domain" description="F-box" evidence="1">
    <location>
        <begin position="14"/>
        <end position="59"/>
    </location>
</feature>
<accession>A0A022RIH5</accession>
<dbReference type="PROSITE" id="PS50181">
    <property type="entry name" value="FBOX"/>
    <property type="match status" value="1"/>
</dbReference>
<keyword evidence="3" id="KW-1185">Reference proteome</keyword>
<evidence type="ECO:0000259" key="1">
    <source>
        <dbReference type="PROSITE" id="PS50181"/>
    </source>
</evidence>
<reference evidence="2 3" key="1">
    <citation type="journal article" date="2013" name="Proc. Natl. Acad. Sci. U.S.A.">
        <title>Fine-scale variation in meiotic recombination in Mimulus inferred from population shotgun sequencing.</title>
        <authorList>
            <person name="Hellsten U."/>
            <person name="Wright K.M."/>
            <person name="Jenkins J."/>
            <person name="Shu S."/>
            <person name="Yuan Y."/>
            <person name="Wessler S.R."/>
            <person name="Schmutz J."/>
            <person name="Willis J.H."/>
            <person name="Rokhsar D.S."/>
        </authorList>
    </citation>
    <scope>NUCLEOTIDE SEQUENCE [LARGE SCALE GENOMIC DNA]</scope>
    <source>
        <strain evidence="3">cv. DUN x IM62</strain>
    </source>
</reference>
<sequence>MESSKPKRRRSETSSTNLRIPEGIILEILWRLPVKSLLKFKSVSKPWLRLISSKYFKKTYIENSRKHKAFPHHSIISPCWNPGGMMINSCPLYALLTEQSTHAPPLDCPKACSSEMLVLGSCNGLICVGVGRDKILLWNPATRESKELPYFFDGVNDIEYCGFISYGFGILDEISGDNYKVYALFYLACWDDEGVPLLCSMGKVYSLKSNSWGETAVYYNETPLHGAIESAGKFASGKLHWIRKTAESKWEIVFLDLTSETFGGLEKPSDDFVPRFGVLDGCLCLFCDRPKMFDIWIWKKYGVEDSWIKFSRIPYDSDSWRTPFVTPLPEEWGQLCMLPNGEVLITYMSSEYESKFVIYSPKDNGFRQRYVDKFKDVDQVEVYSESLVSLVLDDEQEKAKS</sequence>
<evidence type="ECO:0000313" key="3">
    <source>
        <dbReference type="Proteomes" id="UP000030748"/>
    </source>
</evidence>
<dbReference type="InterPro" id="IPR050796">
    <property type="entry name" value="SCF_F-box_component"/>
</dbReference>
<protein>
    <recommendedName>
        <fullName evidence="1">F-box domain-containing protein</fullName>
    </recommendedName>
</protein>
<dbReference type="PhylomeDB" id="A0A022RIH5"/>
<organism evidence="2 3">
    <name type="scientific">Erythranthe guttata</name>
    <name type="common">Yellow monkey flower</name>
    <name type="synonym">Mimulus guttatus</name>
    <dbReference type="NCBI Taxonomy" id="4155"/>
    <lineage>
        <taxon>Eukaryota</taxon>
        <taxon>Viridiplantae</taxon>
        <taxon>Streptophyta</taxon>
        <taxon>Embryophyta</taxon>
        <taxon>Tracheophyta</taxon>
        <taxon>Spermatophyta</taxon>
        <taxon>Magnoliopsida</taxon>
        <taxon>eudicotyledons</taxon>
        <taxon>Gunneridae</taxon>
        <taxon>Pentapetalae</taxon>
        <taxon>asterids</taxon>
        <taxon>lamiids</taxon>
        <taxon>Lamiales</taxon>
        <taxon>Phrymaceae</taxon>
        <taxon>Erythranthe</taxon>
    </lineage>
</organism>
<dbReference type="Pfam" id="PF00646">
    <property type="entry name" value="F-box"/>
    <property type="match status" value="1"/>
</dbReference>
<dbReference type="InterPro" id="IPR036047">
    <property type="entry name" value="F-box-like_dom_sf"/>
</dbReference>
<dbReference type="InterPro" id="IPR006527">
    <property type="entry name" value="F-box-assoc_dom_typ1"/>
</dbReference>
<dbReference type="PANTHER" id="PTHR31672">
    <property type="entry name" value="BNACNNG10540D PROTEIN"/>
    <property type="match status" value="1"/>
</dbReference>
<dbReference type="InterPro" id="IPR001810">
    <property type="entry name" value="F-box_dom"/>
</dbReference>
<dbReference type="SMART" id="SM00256">
    <property type="entry name" value="FBOX"/>
    <property type="match status" value="1"/>
</dbReference>
<dbReference type="CDD" id="cd22157">
    <property type="entry name" value="F-box_AtFBW1-like"/>
    <property type="match status" value="1"/>
</dbReference>
<dbReference type="STRING" id="4155.A0A022RIH5"/>
<dbReference type="InterPro" id="IPR017451">
    <property type="entry name" value="F-box-assoc_interact_dom"/>
</dbReference>
<dbReference type="Proteomes" id="UP000030748">
    <property type="component" value="Unassembled WGS sequence"/>
</dbReference>